<feature type="domain" description="HTH gntR-type" evidence="5">
    <location>
        <begin position="13"/>
        <end position="80"/>
    </location>
</feature>
<dbReference type="PANTHER" id="PTHR43537:SF20">
    <property type="entry name" value="HTH-TYPE TRANSCRIPTIONAL REPRESSOR GLAR"/>
    <property type="match status" value="1"/>
</dbReference>
<protein>
    <submittedName>
        <fullName evidence="6">Transcriptional regulator GntR</fullName>
    </submittedName>
</protein>
<feature type="region of interest" description="Disordered" evidence="4">
    <location>
        <begin position="227"/>
        <end position="265"/>
    </location>
</feature>
<sequence length="265" mass="29564">MSPTRQPPAEQFSTLGNDVFFRLRSDIIASRFAPGAKLRLSDLRTAYGVGFSPLREALSRLTENRLVTAIGQRGFRVREASAEDITDISMVRKEVEGHALRLAIRNANDLWEAQLTAAGEALVALQRMGKKVAEDVWESRHREFHRALVSACNSPCLLHLHELLCDQFDRYRRLSAKSRLPNAPRWLMHMEILDAARAREADKAVALLEAHITEATQLIVMGLLAPSHRPSPRSATRRSIKTAPKAAPASPSRRPARRPSSADRA</sequence>
<evidence type="ECO:0000256" key="2">
    <source>
        <dbReference type="ARBA" id="ARBA00023125"/>
    </source>
</evidence>
<evidence type="ECO:0000313" key="7">
    <source>
        <dbReference type="Proteomes" id="UP000032680"/>
    </source>
</evidence>
<dbReference type="PANTHER" id="PTHR43537">
    <property type="entry name" value="TRANSCRIPTIONAL REGULATOR, GNTR FAMILY"/>
    <property type="match status" value="1"/>
</dbReference>
<dbReference type="SUPFAM" id="SSF46785">
    <property type="entry name" value="Winged helix' DNA-binding domain"/>
    <property type="match status" value="1"/>
</dbReference>
<comment type="caution">
    <text evidence="6">The sequence shown here is derived from an EMBL/GenBank/DDBJ whole genome shotgun (WGS) entry which is preliminary data.</text>
</comment>
<dbReference type="SMART" id="SM00895">
    <property type="entry name" value="FCD"/>
    <property type="match status" value="1"/>
</dbReference>
<dbReference type="SUPFAM" id="SSF48008">
    <property type="entry name" value="GntR ligand-binding domain-like"/>
    <property type="match status" value="1"/>
</dbReference>
<gene>
    <name evidence="6" type="ORF">Asru_0459_06</name>
</gene>
<dbReference type="InterPro" id="IPR036388">
    <property type="entry name" value="WH-like_DNA-bd_sf"/>
</dbReference>
<keyword evidence="7" id="KW-1185">Reference proteome</keyword>
<dbReference type="Pfam" id="PF07729">
    <property type="entry name" value="FCD"/>
    <property type="match status" value="1"/>
</dbReference>
<dbReference type="EMBL" id="BANB01000459">
    <property type="protein sequence ID" value="GAN77788.1"/>
    <property type="molecule type" value="Genomic_DNA"/>
</dbReference>
<keyword evidence="2" id="KW-0238">DNA-binding</keyword>
<reference evidence="6 7" key="1">
    <citation type="submission" date="2012-11" db="EMBL/GenBank/DDBJ databases">
        <title>Whole genome sequence of Acidisphaera rubrifaciens HS-AP3.</title>
        <authorList>
            <person name="Azuma Y."/>
            <person name="Higashiura N."/>
            <person name="Hirakawa H."/>
            <person name="Matsushita K."/>
        </authorList>
    </citation>
    <scope>NUCLEOTIDE SEQUENCE [LARGE SCALE GENOMIC DNA]</scope>
    <source>
        <strain evidence="6 7">HS-AP3</strain>
    </source>
</reference>
<dbReference type="Pfam" id="PF00392">
    <property type="entry name" value="GntR"/>
    <property type="match status" value="1"/>
</dbReference>
<dbReference type="OrthoDB" id="8638122at2"/>
<evidence type="ECO:0000256" key="1">
    <source>
        <dbReference type="ARBA" id="ARBA00023015"/>
    </source>
</evidence>
<dbReference type="InterPro" id="IPR000524">
    <property type="entry name" value="Tscrpt_reg_HTH_GntR"/>
</dbReference>
<dbReference type="PROSITE" id="PS50949">
    <property type="entry name" value="HTH_GNTR"/>
    <property type="match status" value="1"/>
</dbReference>
<dbReference type="Gene3D" id="1.10.10.10">
    <property type="entry name" value="Winged helix-like DNA-binding domain superfamily/Winged helix DNA-binding domain"/>
    <property type="match status" value="1"/>
</dbReference>
<dbReference type="InterPro" id="IPR008920">
    <property type="entry name" value="TF_FadR/GntR_C"/>
</dbReference>
<evidence type="ECO:0000259" key="5">
    <source>
        <dbReference type="PROSITE" id="PS50949"/>
    </source>
</evidence>
<dbReference type="RefSeq" id="WP_084623620.1">
    <property type="nucleotide sequence ID" value="NZ_BANB01000459.1"/>
</dbReference>
<organism evidence="6 7">
    <name type="scientific">Acidisphaera rubrifaciens HS-AP3</name>
    <dbReference type="NCBI Taxonomy" id="1231350"/>
    <lineage>
        <taxon>Bacteria</taxon>
        <taxon>Pseudomonadati</taxon>
        <taxon>Pseudomonadota</taxon>
        <taxon>Alphaproteobacteria</taxon>
        <taxon>Acetobacterales</taxon>
        <taxon>Acetobacteraceae</taxon>
        <taxon>Acidisphaera</taxon>
    </lineage>
</organism>
<name>A0A0D6P9B4_9PROT</name>
<dbReference type="InterPro" id="IPR036390">
    <property type="entry name" value="WH_DNA-bd_sf"/>
</dbReference>
<proteinExistence type="predicted"/>
<evidence type="ECO:0000313" key="6">
    <source>
        <dbReference type="EMBL" id="GAN77788.1"/>
    </source>
</evidence>
<evidence type="ECO:0000256" key="4">
    <source>
        <dbReference type="SAM" id="MobiDB-lite"/>
    </source>
</evidence>
<accession>A0A0D6P9B4</accession>
<dbReference type="GO" id="GO:0003700">
    <property type="term" value="F:DNA-binding transcription factor activity"/>
    <property type="evidence" value="ECO:0007669"/>
    <property type="project" value="InterPro"/>
</dbReference>
<keyword evidence="3" id="KW-0804">Transcription</keyword>
<dbReference type="InterPro" id="IPR011711">
    <property type="entry name" value="GntR_C"/>
</dbReference>
<keyword evidence="1" id="KW-0805">Transcription regulation</keyword>
<feature type="compositionally biased region" description="Low complexity" evidence="4">
    <location>
        <begin position="243"/>
        <end position="253"/>
    </location>
</feature>
<dbReference type="Proteomes" id="UP000032680">
    <property type="component" value="Unassembled WGS sequence"/>
</dbReference>
<dbReference type="Gene3D" id="1.20.120.530">
    <property type="entry name" value="GntR ligand-binding domain-like"/>
    <property type="match status" value="1"/>
</dbReference>
<dbReference type="SMART" id="SM00345">
    <property type="entry name" value="HTH_GNTR"/>
    <property type="match status" value="1"/>
</dbReference>
<dbReference type="AlphaFoldDB" id="A0A0D6P9B4"/>
<dbReference type="GO" id="GO:0003677">
    <property type="term" value="F:DNA binding"/>
    <property type="evidence" value="ECO:0007669"/>
    <property type="project" value="UniProtKB-KW"/>
</dbReference>
<evidence type="ECO:0000256" key="3">
    <source>
        <dbReference type="ARBA" id="ARBA00023163"/>
    </source>
</evidence>